<organism evidence="2 3">
    <name type="scientific">Flavisolibacter ginsengisoli DSM 18119</name>
    <dbReference type="NCBI Taxonomy" id="1121884"/>
    <lineage>
        <taxon>Bacteria</taxon>
        <taxon>Pseudomonadati</taxon>
        <taxon>Bacteroidota</taxon>
        <taxon>Chitinophagia</taxon>
        <taxon>Chitinophagales</taxon>
        <taxon>Chitinophagaceae</taxon>
        <taxon>Flavisolibacter</taxon>
    </lineage>
</organism>
<feature type="compositionally biased region" description="Low complexity" evidence="1">
    <location>
        <begin position="176"/>
        <end position="192"/>
    </location>
</feature>
<dbReference type="STRING" id="1121884.SAMN02745131_01149"/>
<dbReference type="AlphaFoldDB" id="A0A1M4WM48"/>
<evidence type="ECO:0000256" key="1">
    <source>
        <dbReference type="SAM" id="MobiDB-lite"/>
    </source>
</evidence>
<dbReference type="Proteomes" id="UP000184048">
    <property type="component" value="Unassembled WGS sequence"/>
</dbReference>
<feature type="compositionally biased region" description="Low complexity" evidence="1">
    <location>
        <begin position="199"/>
        <end position="215"/>
    </location>
</feature>
<name>A0A1M4WM48_9BACT</name>
<keyword evidence="3" id="KW-1185">Reference proteome</keyword>
<reference evidence="2 3" key="1">
    <citation type="submission" date="2016-11" db="EMBL/GenBank/DDBJ databases">
        <authorList>
            <person name="Jaros S."/>
            <person name="Januszkiewicz K."/>
            <person name="Wedrychowicz H."/>
        </authorList>
    </citation>
    <scope>NUCLEOTIDE SEQUENCE [LARGE SCALE GENOMIC DNA]</scope>
    <source>
        <strain evidence="2 3">DSM 18119</strain>
    </source>
</reference>
<evidence type="ECO:0000313" key="3">
    <source>
        <dbReference type="Proteomes" id="UP000184048"/>
    </source>
</evidence>
<accession>A0A1M4WM48</accession>
<proteinExistence type="predicted"/>
<feature type="region of interest" description="Disordered" evidence="1">
    <location>
        <begin position="176"/>
        <end position="223"/>
    </location>
</feature>
<dbReference type="EMBL" id="FQUU01000004">
    <property type="protein sequence ID" value="SHE82275.1"/>
    <property type="molecule type" value="Genomic_DNA"/>
</dbReference>
<dbReference type="OrthoDB" id="639821at2"/>
<evidence type="ECO:0000313" key="2">
    <source>
        <dbReference type="EMBL" id="SHE82275.1"/>
    </source>
</evidence>
<dbReference type="RefSeq" id="WP_072834343.1">
    <property type="nucleotide sequence ID" value="NZ_FQUU01000004.1"/>
</dbReference>
<protein>
    <submittedName>
        <fullName evidence="2">Uncharacterized protein</fullName>
    </submittedName>
</protein>
<gene>
    <name evidence="2" type="ORF">SAMN02745131_01149</name>
</gene>
<sequence length="367" mass="40859">MKLPLSKLLLFLLPAVFPLIGMGQNLTGIWRGYFITESGENYRLEFQVQQAKSKTVTGVSYSYLDTRFYGKATMTGNFAIKNNSFTIQELRTVEVKNMGGGATCLMNYKFAYARSGREEFLEGSYVGKTEDRANPKNNGKWGDCGGGTVYLRKVTTSDFYVEPFLRNNKNITSTDTPVTKTTVKPASKTPLATKKKTTTKPVAKAPVKKTTTPPVISKRSTIDSPVPKTITPVIVEKKADLPPYQAPQVTRSRKNELTTALTVTNEVITIRLYDNGEIDDDTISVYLDGRLIIASKRLSASPITYTLKMDENNPEHTLVMVAENLGRIPPNTSLMIVQDGDKRYQVSITSTEQKNAMVRFRYQKAGN</sequence>